<dbReference type="EMBL" id="JBHFPV010000002">
    <property type="protein sequence ID" value="MFH6604051.1"/>
    <property type="molecule type" value="Genomic_DNA"/>
</dbReference>
<accession>A0ACC7LLE8</accession>
<proteinExistence type="predicted"/>
<gene>
    <name evidence="1" type="ORF">ACEZ3G_11225</name>
</gene>
<evidence type="ECO:0000313" key="2">
    <source>
        <dbReference type="Proteomes" id="UP001595191"/>
    </source>
</evidence>
<comment type="caution">
    <text evidence="1">The sequence shown here is derived from an EMBL/GenBank/DDBJ whole genome shotgun (WGS) entry which is preliminary data.</text>
</comment>
<name>A0ACC7LLE8_9FLAO</name>
<dbReference type="Proteomes" id="UP001595191">
    <property type="component" value="Unassembled WGS sequence"/>
</dbReference>
<protein>
    <submittedName>
        <fullName evidence="1">LptF/LptG family permease</fullName>
    </submittedName>
</protein>
<reference evidence="1" key="1">
    <citation type="submission" date="2024-09" db="EMBL/GenBank/DDBJ databases">
        <authorList>
            <person name="Liu J."/>
        </authorList>
    </citation>
    <scope>NUCLEOTIDE SEQUENCE</scope>
    <source>
        <strain evidence="1">NBU2967</strain>
    </source>
</reference>
<sequence>MFIFIFQAIWLFMDDLAGRGLDMLVIGKFFFYKMPELTEKVLPLTVILSSILTFGTFAENYEFAAMKASGISLRRAMMSVIAFVILLGGVTFYFANSVIPVSEQKIFNMRRNIAQLKPAAAIEEGVFSDFEGMSIKVDEKYGEKDRFLRNVTIHQKTTLKINNTVIKAKSGELVSSEDSEVIQLILKDGNYYEDIETKRNKDRLKSPFANANFEIYRMNIEIPEMDLDLEEDRNISTDKMKNVSRLNKDIDSLKNDNLRVVGAFSKNINNRIGAFVPVVEIDTFMARKQREMMRDSSALDTVGTKAGGIKDSLATIEDLLGFFKDWQRIQLMTSAKNSATNILTSVKAKKDEIDRRYKIYNLHIYSLHAKFALALSCVILFFVGAPLGAIIRKGGIGLPMVIAIILFLIYYFVGVFAKNYAMENNIHPIFGAWLPTLIMLPLGIILTKRATADKGLMSIGNALDRFKDFFRKKDKVAV</sequence>
<organism evidence="1 2">
    <name type="scientific">Meishania litoralis</name>
    <dbReference type="NCBI Taxonomy" id="3434685"/>
    <lineage>
        <taxon>Bacteria</taxon>
        <taxon>Pseudomonadati</taxon>
        <taxon>Bacteroidota</taxon>
        <taxon>Flavobacteriia</taxon>
        <taxon>Flavobacteriales</taxon>
        <taxon>Flavobacteriaceae</taxon>
        <taxon>Meishania</taxon>
    </lineage>
</organism>
<keyword evidence="2" id="KW-1185">Reference proteome</keyword>
<evidence type="ECO:0000313" key="1">
    <source>
        <dbReference type="EMBL" id="MFH6604051.1"/>
    </source>
</evidence>